<organism evidence="5 6">
    <name type="scientific">Halolamina litorea</name>
    <dbReference type="NCBI Taxonomy" id="1515593"/>
    <lineage>
        <taxon>Archaea</taxon>
        <taxon>Methanobacteriati</taxon>
        <taxon>Methanobacteriota</taxon>
        <taxon>Stenosarchaea group</taxon>
        <taxon>Halobacteria</taxon>
        <taxon>Halobacteriales</taxon>
        <taxon>Haloferacaceae</taxon>
    </lineage>
</organism>
<dbReference type="GO" id="GO:0032259">
    <property type="term" value="P:methylation"/>
    <property type="evidence" value="ECO:0007669"/>
    <property type="project" value="UniProtKB-KW"/>
</dbReference>
<keyword evidence="6" id="KW-1185">Reference proteome</keyword>
<protein>
    <recommendedName>
        <fullName evidence="3">Type II methyltransferase</fullName>
        <ecNumber evidence="3">2.1.1.113</ecNumber>
    </recommendedName>
    <alternativeName>
        <fullName evidence="3">N-4 cytosine-specific methyltransferase</fullName>
    </alternativeName>
</protein>
<evidence type="ECO:0000313" key="6">
    <source>
        <dbReference type="Proteomes" id="UP001597139"/>
    </source>
</evidence>
<dbReference type="SUPFAM" id="SSF53335">
    <property type="entry name" value="S-adenosyl-L-methionine-dependent methyltransferases"/>
    <property type="match status" value="1"/>
</dbReference>
<dbReference type="EMBL" id="JBHUCZ010000001">
    <property type="protein sequence ID" value="MFD1566738.1"/>
    <property type="molecule type" value="Genomic_DNA"/>
</dbReference>
<dbReference type="InterPro" id="IPR002941">
    <property type="entry name" value="DNA_methylase_N4/N6"/>
</dbReference>
<dbReference type="PRINTS" id="PR00508">
    <property type="entry name" value="S21N4MTFRASE"/>
</dbReference>
<name>A0ABD6BPT5_9EURY</name>
<dbReference type="Gene3D" id="3.40.50.150">
    <property type="entry name" value="Vaccinia Virus protein VP39"/>
    <property type="match status" value="2"/>
</dbReference>
<dbReference type="Proteomes" id="UP001597139">
    <property type="component" value="Unassembled WGS sequence"/>
</dbReference>
<gene>
    <name evidence="5" type="ORF">ACFSAU_04470</name>
</gene>
<sequence length="236" mass="26487">MQTHLSLAYDYRTPTPPDLDDDIRTPHALVETFLREYTDPGDTVFDPFAGYGTTLRVAERLDRTPYGLEYETDRVEYITEHVDAPANVRQGDVREFDGDWLPPIDCCFTSPPFMVRADHRNPFRNYTGESSYDQYLDDVEAAFGRVASVLAPGGHAVVDIVNMKYERRVTPLAWDVADRVGNVLDFEGEVVVAWESVAGDGPLDADRDASVADPTGGVYGYGYDHSYCLVFRNPEN</sequence>
<reference evidence="5 6" key="1">
    <citation type="journal article" date="2019" name="Int. J. Syst. Evol. Microbiol.">
        <title>The Global Catalogue of Microorganisms (GCM) 10K type strain sequencing project: providing services to taxonomists for standard genome sequencing and annotation.</title>
        <authorList>
            <consortium name="The Broad Institute Genomics Platform"/>
            <consortium name="The Broad Institute Genome Sequencing Center for Infectious Disease"/>
            <person name="Wu L."/>
            <person name="Ma J."/>
        </authorList>
    </citation>
    <scope>NUCLEOTIDE SEQUENCE [LARGE SCALE GENOMIC DNA]</scope>
    <source>
        <strain evidence="5 6">CGMCC 1.12859</strain>
    </source>
</reference>
<dbReference type="EC" id="2.1.1.113" evidence="3"/>
<dbReference type="InterPro" id="IPR029063">
    <property type="entry name" value="SAM-dependent_MTases_sf"/>
</dbReference>
<dbReference type="GO" id="GO:0009307">
    <property type="term" value="P:DNA restriction-modification system"/>
    <property type="evidence" value="ECO:0007669"/>
    <property type="project" value="UniProtKB-KW"/>
</dbReference>
<dbReference type="Pfam" id="PF01555">
    <property type="entry name" value="N6_N4_Mtase"/>
    <property type="match status" value="1"/>
</dbReference>
<dbReference type="AlphaFoldDB" id="A0ABD6BPT5"/>
<comment type="similarity">
    <text evidence="3">Belongs to the N(4)/N(6)-methyltransferase family.</text>
</comment>
<proteinExistence type="inferred from homology"/>
<dbReference type="RefSeq" id="WP_267646029.1">
    <property type="nucleotide sequence ID" value="NZ_JANHGR010000001.1"/>
</dbReference>
<evidence type="ECO:0000313" key="5">
    <source>
        <dbReference type="EMBL" id="MFD1566738.1"/>
    </source>
</evidence>
<keyword evidence="2" id="KW-0808">Transferase</keyword>
<keyword evidence="3" id="KW-0949">S-adenosyl-L-methionine</keyword>
<evidence type="ECO:0000256" key="1">
    <source>
        <dbReference type="ARBA" id="ARBA00022603"/>
    </source>
</evidence>
<evidence type="ECO:0000256" key="2">
    <source>
        <dbReference type="ARBA" id="ARBA00022679"/>
    </source>
</evidence>
<keyword evidence="1 3" id="KW-0489">Methyltransferase</keyword>
<evidence type="ECO:0000256" key="3">
    <source>
        <dbReference type="RuleBase" id="RU362026"/>
    </source>
</evidence>
<dbReference type="CDD" id="cd02440">
    <property type="entry name" value="AdoMet_MTases"/>
    <property type="match status" value="1"/>
</dbReference>
<comment type="caution">
    <text evidence="5">The sequence shown here is derived from an EMBL/GenBank/DDBJ whole genome shotgun (WGS) entry which is preliminary data.</text>
</comment>
<accession>A0ABD6BPT5</accession>
<dbReference type="GO" id="GO:0015667">
    <property type="term" value="F:site-specific DNA-methyltransferase (cytosine-N4-specific) activity"/>
    <property type="evidence" value="ECO:0007669"/>
    <property type="project" value="UniProtKB-EC"/>
</dbReference>
<keyword evidence="3" id="KW-0680">Restriction system</keyword>
<evidence type="ECO:0000259" key="4">
    <source>
        <dbReference type="Pfam" id="PF01555"/>
    </source>
</evidence>
<dbReference type="InterPro" id="IPR001091">
    <property type="entry name" value="RM_Methyltransferase"/>
</dbReference>
<feature type="domain" description="DNA methylase N-4/N-6" evidence="4">
    <location>
        <begin position="25"/>
        <end position="79"/>
    </location>
</feature>
<comment type="catalytic activity">
    <reaction evidence="3">
        <text>a 2'-deoxycytidine in DNA + S-adenosyl-L-methionine = an N(4)-methyl-2'-deoxycytidine in DNA + S-adenosyl-L-homocysteine + H(+)</text>
        <dbReference type="Rhea" id="RHEA:16857"/>
        <dbReference type="Rhea" id="RHEA-COMP:11369"/>
        <dbReference type="Rhea" id="RHEA-COMP:13674"/>
        <dbReference type="ChEBI" id="CHEBI:15378"/>
        <dbReference type="ChEBI" id="CHEBI:57856"/>
        <dbReference type="ChEBI" id="CHEBI:59789"/>
        <dbReference type="ChEBI" id="CHEBI:85452"/>
        <dbReference type="ChEBI" id="CHEBI:137933"/>
        <dbReference type="EC" id="2.1.1.113"/>
    </reaction>
</comment>